<dbReference type="Pfam" id="PF01257">
    <property type="entry name" value="2Fe-2S_thioredx"/>
    <property type="match status" value="1"/>
</dbReference>
<proteinExistence type="predicted"/>
<keyword evidence="2" id="KW-1185">Reference proteome</keyword>
<comment type="caution">
    <text evidence="1">The sequence shown here is derived from an EMBL/GenBank/DDBJ whole genome shotgun (WGS) entry which is preliminary data.</text>
</comment>
<dbReference type="SUPFAM" id="SSF52833">
    <property type="entry name" value="Thioredoxin-like"/>
    <property type="match status" value="1"/>
</dbReference>
<evidence type="ECO:0000313" key="1">
    <source>
        <dbReference type="EMBL" id="MDQ0274649.1"/>
    </source>
</evidence>
<dbReference type="Gene3D" id="3.40.30.10">
    <property type="entry name" value="Glutaredoxin"/>
    <property type="match status" value="1"/>
</dbReference>
<reference evidence="1 2" key="1">
    <citation type="submission" date="2023-07" db="EMBL/GenBank/DDBJ databases">
        <title>Genomic Encyclopedia of Type Strains, Phase IV (KMG-IV): sequencing the most valuable type-strain genomes for metagenomic binning, comparative biology and taxonomic classification.</title>
        <authorList>
            <person name="Goeker M."/>
        </authorList>
    </citation>
    <scope>NUCLEOTIDE SEQUENCE [LARGE SCALE GENOMIC DNA]</scope>
    <source>
        <strain evidence="1 2">DSM 22616</strain>
    </source>
</reference>
<accession>A0ABU0ATR2</accession>
<protein>
    <submittedName>
        <fullName evidence="1">NADH:ubiquinone oxidoreductase subunit E</fullName>
    </submittedName>
</protein>
<organism evidence="1 2">
    <name type="scientific">Peptoniphilus koenoeneniae</name>
    <dbReference type="NCBI Taxonomy" id="507751"/>
    <lineage>
        <taxon>Bacteria</taxon>
        <taxon>Bacillati</taxon>
        <taxon>Bacillota</taxon>
        <taxon>Tissierellia</taxon>
        <taxon>Tissierellales</taxon>
        <taxon>Peptoniphilaceae</taxon>
        <taxon>Peptoniphilus</taxon>
    </lineage>
</organism>
<name>A0ABU0ATR2_9FIRM</name>
<sequence>MKVTVCMGSRCTLMGANAIYDQLEYIIDDLCGPDSEICDSEGIEVNCSKCLDLCKRSDTNVAPIVIIDDEIIYNATPQLVGEKVMKGLKKD</sequence>
<dbReference type="RefSeq" id="WP_023055390.1">
    <property type="nucleotide sequence ID" value="NZ_JAUSTN010000003.1"/>
</dbReference>
<dbReference type="CDD" id="cd02980">
    <property type="entry name" value="TRX_Fd_family"/>
    <property type="match status" value="1"/>
</dbReference>
<evidence type="ECO:0000313" key="2">
    <source>
        <dbReference type="Proteomes" id="UP001236559"/>
    </source>
</evidence>
<dbReference type="EMBL" id="JAUSTN010000003">
    <property type="protein sequence ID" value="MDQ0274649.1"/>
    <property type="molecule type" value="Genomic_DNA"/>
</dbReference>
<gene>
    <name evidence="1" type="ORF">J2S72_000666</name>
</gene>
<dbReference type="Proteomes" id="UP001236559">
    <property type="component" value="Unassembled WGS sequence"/>
</dbReference>
<dbReference type="InterPro" id="IPR036249">
    <property type="entry name" value="Thioredoxin-like_sf"/>
</dbReference>